<evidence type="ECO:0000313" key="4">
    <source>
        <dbReference type="EMBL" id="MBC8750297.1"/>
    </source>
</evidence>
<dbReference type="PANTHER" id="PTHR35936">
    <property type="entry name" value="MEMBRANE-BOUND LYTIC MUREIN TRANSGLYCOSYLASE F"/>
    <property type="match status" value="1"/>
</dbReference>
<feature type="signal peptide" evidence="2">
    <location>
        <begin position="1"/>
        <end position="35"/>
    </location>
</feature>
<dbReference type="EMBL" id="VZQQ01000030">
    <property type="protein sequence ID" value="MBC8750297.1"/>
    <property type="molecule type" value="Genomic_DNA"/>
</dbReference>
<feature type="chain" id="PRO_5047445290" evidence="2">
    <location>
        <begin position="36"/>
        <end position="288"/>
    </location>
</feature>
<protein>
    <submittedName>
        <fullName evidence="4">Amino acid ABC transporter substrate-binding protein</fullName>
    </submittedName>
</protein>
<dbReference type="SUPFAM" id="SSF53850">
    <property type="entry name" value="Periplasmic binding protein-like II"/>
    <property type="match status" value="1"/>
</dbReference>
<evidence type="ECO:0000256" key="1">
    <source>
        <dbReference type="ARBA" id="ARBA00022729"/>
    </source>
</evidence>
<proteinExistence type="predicted"/>
<dbReference type="SMART" id="SM00062">
    <property type="entry name" value="PBPb"/>
    <property type="match status" value="1"/>
</dbReference>
<comment type="caution">
    <text evidence="4">The sequence shown here is derived from an EMBL/GenBank/DDBJ whole genome shotgun (WGS) entry which is preliminary data.</text>
</comment>
<gene>
    <name evidence="4" type="ORF">F6X42_28040</name>
</gene>
<evidence type="ECO:0000256" key="2">
    <source>
        <dbReference type="SAM" id="SignalP"/>
    </source>
</evidence>
<name>A0ABR7PVI5_9BURK</name>
<accession>A0ABR7PVI5</accession>
<dbReference type="Gene3D" id="3.40.190.10">
    <property type="entry name" value="Periplasmic binding protein-like II"/>
    <property type="match status" value="2"/>
</dbReference>
<dbReference type="InterPro" id="IPR001638">
    <property type="entry name" value="Solute-binding_3/MltF_N"/>
</dbReference>
<sequence>MRIVTVRRVFGGCVNSGRHYALVLLLGASTYPAIAQNCVPAHKFNTIVPGTLTIAMGELPPFDTLDKDGNYTGVEADLLKIIAKKECLKIAATQVDPAGQVQYVFSRKADIGAFGWYRSAARAKILNVSDPLLVERLAIYSKDGATSIDSLRGWTTGTIQGYLWVPDLKKILGDSLRLYPNPVALAQDLSAGRIDAAIDSYTKGIYAQKHSGGYSGWIIKVAQPNVEVKASVQPAQTTLLMSKDATDLASAINSDLRELRANGTIRGILKTYGLDPSAAEVGEPRLLH</sequence>
<keyword evidence="5" id="KW-1185">Reference proteome</keyword>
<feature type="domain" description="Solute-binding protein family 3/N-terminal" evidence="3">
    <location>
        <begin position="51"/>
        <end position="276"/>
    </location>
</feature>
<evidence type="ECO:0000313" key="5">
    <source>
        <dbReference type="Proteomes" id="UP000736373"/>
    </source>
</evidence>
<dbReference type="Pfam" id="PF00497">
    <property type="entry name" value="SBP_bac_3"/>
    <property type="match status" value="1"/>
</dbReference>
<keyword evidence="1 2" id="KW-0732">Signal</keyword>
<reference evidence="4 5" key="1">
    <citation type="submission" date="2019-09" db="EMBL/GenBank/DDBJ databases">
        <title>Paraburkholderia podalyriae sp. nov., A South African Podalyria-associated rhizobium.</title>
        <authorList>
            <person name="Mavima L."/>
            <person name="Beukes C.W."/>
            <person name="Palmer M."/>
            <person name="De Meyer S.E."/>
            <person name="James E.K."/>
            <person name="Maluk M."/>
            <person name="Avontuur J.R."/>
            <person name="Chan W.Y."/>
            <person name="Venter S.N."/>
            <person name="Steenkamp E.T."/>
        </authorList>
    </citation>
    <scope>NUCLEOTIDE SEQUENCE [LARGE SCALE GENOMIC DNA]</scope>
    <source>
        <strain evidence="4 5">WC7.3b</strain>
    </source>
</reference>
<dbReference type="PANTHER" id="PTHR35936:SF17">
    <property type="entry name" value="ARGININE-BINDING EXTRACELLULAR PROTEIN ARTP"/>
    <property type="match status" value="1"/>
</dbReference>
<organism evidence="4 5">
    <name type="scientific">Paraburkholderia podalyriae</name>
    <dbReference type="NCBI Taxonomy" id="1938811"/>
    <lineage>
        <taxon>Bacteria</taxon>
        <taxon>Pseudomonadati</taxon>
        <taxon>Pseudomonadota</taxon>
        <taxon>Betaproteobacteria</taxon>
        <taxon>Burkholderiales</taxon>
        <taxon>Burkholderiaceae</taxon>
        <taxon>Paraburkholderia</taxon>
    </lineage>
</organism>
<evidence type="ECO:0000259" key="3">
    <source>
        <dbReference type="SMART" id="SM00062"/>
    </source>
</evidence>
<dbReference type="Proteomes" id="UP000736373">
    <property type="component" value="Unassembled WGS sequence"/>
</dbReference>